<protein>
    <submittedName>
        <fullName evidence="2">Uncharacterized protein</fullName>
    </submittedName>
</protein>
<feature type="region of interest" description="Disordered" evidence="1">
    <location>
        <begin position="1"/>
        <end position="66"/>
    </location>
</feature>
<dbReference type="EMBL" id="JARAKH010000048">
    <property type="protein sequence ID" value="KAK8376736.1"/>
    <property type="molecule type" value="Genomic_DNA"/>
</dbReference>
<comment type="caution">
    <text evidence="2">The sequence shown here is derived from an EMBL/GenBank/DDBJ whole genome shotgun (WGS) entry which is preliminary data.</text>
</comment>
<dbReference type="SUPFAM" id="SSF57903">
    <property type="entry name" value="FYVE/PHD zinc finger"/>
    <property type="match status" value="1"/>
</dbReference>
<evidence type="ECO:0000313" key="3">
    <source>
        <dbReference type="Proteomes" id="UP001487740"/>
    </source>
</evidence>
<organism evidence="2 3">
    <name type="scientific">Scylla paramamosain</name>
    <name type="common">Mud crab</name>
    <dbReference type="NCBI Taxonomy" id="85552"/>
    <lineage>
        <taxon>Eukaryota</taxon>
        <taxon>Metazoa</taxon>
        <taxon>Ecdysozoa</taxon>
        <taxon>Arthropoda</taxon>
        <taxon>Crustacea</taxon>
        <taxon>Multicrustacea</taxon>
        <taxon>Malacostraca</taxon>
        <taxon>Eumalacostraca</taxon>
        <taxon>Eucarida</taxon>
        <taxon>Decapoda</taxon>
        <taxon>Pleocyemata</taxon>
        <taxon>Brachyura</taxon>
        <taxon>Eubrachyura</taxon>
        <taxon>Portunoidea</taxon>
        <taxon>Portunidae</taxon>
        <taxon>Portuninae</taxon>
        <taxon>Scylla</taxon>
    </lineage>
</organism>
<keyword evidence="3" id="KW-1185">Reference proteome</keyword>
<gene>
    <name evidence="2" type="ORF">O3P69_009983</name>
</gene>
<dbReference type="AlphaFoldDB" id="A0AAW0SP31"/>
<evidence type="ECO:0000313" key="2">
    <source>
        <dbReference type="EMBL" id="KAK8376736.1"/>
    </source>
</evidence>
<evidence type="ECO:0000256" key="1">
    <source>
        <dbReference type="SAM" id="MobiDB-lite"/>
    </source>
</evidence>
<accession>A0AAW0SP31</accession>
<sequence>MTRRERGAGSDEEARMERHANGDQAKVWHHGEAGVNRRNEVQEREASRRRREKTEAPQDKEYREYKEYRRSTGFGVNRNKPKKAYQLIAVPSTSDTQRTVLITSNPRDSRKSCAPCRMRCFLDAWLGTNFVSSSQAADGNELLCHTCKHVNDRKQSISSSQCNHTHHLTCIGIMQAQATQLIPNKDTYQIVAARLPQTPLTHSLRPSRRYQ</sequence>
<proteinExistence type="predicted"/>
<dbReference type="InterPro" id="IPR011011">
    <property type="entry name" value="Znf_FYVE_PHD"/>
</dbReference>
<feature type="compositionally biased region" description="Basic and acidic residues" evidence="1">
    <location>
        <begin position="29"/>
        <end position="66"/>
    </location>
</feature>
<dbReference type="Proteomes" id="UP001487740">
    <property type="component" value="Unassembled WGS sequence"/>
</dbReference>
<feature type="compositionally biased region" description="Basic and acidic residues" evidence="1">
    <location>
        <begin position="1"/>
        <end position="21"/>
    </location>
</feature>
<reference evidence="2 3" key="1">
    <citation type="submission" date="2023-03" db="EMBL/GenBank/DDBJ databases">
        <title>High-quality genome of Scylla paramamosain provides insights in environmental adaptation.</title>
        <authorList>
            <person name="Zhang L."/>
        </authorList>
    </citation>
    <scope>NUCLEOTIDE SEQUENCE [LARGE SCALE GENOMIC DNA]</scope>
    <source>
        <strain evidence="2">LZ_2023a</strain>
        <tissue evidence="2">Muscle</tissue>
    </source>
</reference>
<name>A0AAW0SP31_SCYPA</name>